<organism evidence="2 3">
    <name type="scientific">Streptomyces humidus</name>
    <dbReference type="NCBI Taxonomy" id="52259"/>
    <lineage>
        <taxon>Bacteria</taxon>
        <taxon>Bacillati</taxon>
        <taxon>Actinomycetota</taxon>
        <taxon>Actinomycetes</taxon>
        <taxon>Kitasatosporales</taxon>
        <taxon>Streptomycetaceae</taxon>
        <taxon>Streptomyces</taxon>
    </lineage>
</organism>
<dbReference type="Proteomes" id="UP000606194">
    <property type="component" value="Unassembled WGS sequence"/>
</dbReference>
<sequence length="72" mass="7524">MQGDGEQLLGHQVARLGRREDRLGPAARPQQQQTRCLQQRVLAGGEEQAVAYGAGAAAGAADALQERGDGGR</sequence>
<feature type="compositionally biased region" description="Low complexity" evidence="1">
    <location>
        <begin position="28"/>
        <end position="37"/>
    </location>
</feature>
<evidence type="ECO:0000256" key="1">
    <source>
        <dbReference type="SAM" id="MobiDB-lite"/>
    </source>
</evidence>
<evidence type="ECO:0000313" key="3">
    <source>
        <dbReference type="Proteomes" id="UP000606194"/>
    </source>
</evidence>
<feature type="region of interest" description="Disordered" evidence="1">
    <location>
        <begin position="1"/>
        <end position="37"/>
    </location>
</feature>
<name>A0A918G3I0_9ACTN</name>
<gene>
    <name evidence="2" type="ORF">GCM10010269_65290</name>
</gene>
<dbReference type="EMBL" id="BMTL01000033">
    <property type="protein sequence ID" value="GGS17069.1"/>
    <property type="molecule type" value="Genomic_DNA"/>
</dbReference>
<reference evidence="2" key="1">
    <citation type="journal article" date="2014" name="Int. J. Syst. Evol. Microbiol.">
        <title>Complete genome sequence of Corynebacterium casei LMG S-19264T (=DSM 44701T), isolated from a smear-ripened cheese.</title>
        <authorList>
            <consortium name="US DOE Joint Genome Institute (JGI-PGF)"/>
            <person name="Walter F."/>
            <person name="Albersmeier A."/>
            <person name="Kalinowski J."/>
            <person name="Ruckert C."/>
        </authorList>
    </citation>
    <scope>NUCLEOTIDE SEQUENCE</scope>
    <source>
        <strain evidence="2">JCM 4386</strain>
    </source>
</reference>
<dbReference type="AlphaFoldDB" id="A0A918G3I0"/>
<comment type="caution">
    <text evidence="2">The sequence shown here is derived from an EMBL/GenBank/DDBJ whole genome shotgun (WGS) entry which is preliminary data.</text>
</comment>
<accession>A0A918G3I0</accession>
<reference evidence="2" key="2">
    <citation type="submission" date="2020-09" db="EMBL/GenBank/DDBJ databases">
        <authorList>
            <person name="Sun Q."/>
            <person name="Ohkuma M."/>
        </authorList>
    </citation>
    <scope>NUCLEOTIDE SEQUENCE</scope>
    <source>
        <strain evidence="2">JCM 4386</strain>
    </source>
</reference>
<proteinExistence type="predicted"/>
<protein>
    <submittedName>
        <fullName evidence="2">Uncharacterized protein</fullName>
    </submittedName>
</protein>
<evidence type="ECO:0000313" key="2">
    <source>
        <dbReference type="EMBL" id="GGS17069.1"/>
    </source>
</evidence>
<keyword evidence="3" id="KW-1185">Reference proteome</keyword>